<proteinExistence type="predicted"/>
<reference evidence="1 2" key="1">
    <citation type="submission" date="2024-01" db="EMBL/GenBank/DDBJ databases">
        <title>A telomere-to-telomere, gap-free genome of sweet tea (Lithocarpus litseifolius).</title>
        <authorList>
            <person name="Zhou J."/>
        </authorList>
    </citation>
    <scope>NUCLEOTIDE SEQUENCE [LARGE SCALE GENOMIC DNA]</scope>
    <source>
        <strain evidence="1">Zhou-2022a</strain>
        <tissue evidence="1">Leaf</tissue>
    </source>
</reference>
<comment type="caution">
    <text evidence="1">The sequence shown here is derived from an EMBL/GenBank/DDBJ whole genome shotgun (WGS) entry which is preliminary data.</text>
</comment>
<accession>A0AAW2C0Q2</accession>
<dbReference type="EMBL" id="JAZDWU010000009">
    <property type="protein sequence ID" value="KAK9990559.1"/>
    <property type="molecule type" value="Genomic_DNA"/>
</dbReference>
<dbReference type="Proteomes" id="UP001459277">
    <property type="component" value="Unassembled WGS sequence"/>
</dbReference>
<evidence type="ECO:0000313" key="1">
    <source>
        <dbReference type="EMBL" id="KAK9990559.1"/>
    </source>
</evidence>
<organism evidence="1 2">
    <name type="scientific">Lithocarpus litseifolius</name>
    <dbReference type="NCBI Taxonomy" id="425828"/>
    <lineage>
        <taxon>Eukaryota</taxon>
        <taxon>Viridiplantae</taxon>
        <taxon>Streptophyta</taxon>
        <taxon>Embryophyta</taxon>
        <taxon>Tracheophyta</taxon>
        <taxon>Spermatophyta</taxon>
        <taxon>Magnoliopsida</taxon>
        <taxon>eudicotyledons</taxon>
        <taxon>Gunneridae</taxon>
        <taxon>Pentapetalae</taxon>
        <taxon>rosids</taxon>
        <taxon>fabids</taxon>
        <taxon>Fagales</taxon>
        <taxon>Fagaceae</taxon>
        <taxon>Lithocarpus</taxon>
    </lineage>
</organism>
<sequence length="82" mass="8646">MATSLHFETTKETRGVINIDSFEHIVLCCVKRAKACSRHRNCTMAPCPDAAAAACAPRLTVVAAAVDDDDDDDADAVVVVGV</sequence>
<dbReference type="AlphaFoldDB" id="A0AAW2C0Q2"/>
<evidence type="ECO:0000313" key="2">
    <source>
        <dbReference type="Proteomes" id="UP001459277"/>
    </source>
</evidence>
<keyword evidence="2" id="KW-1185">Reference proteome</keyword>
<gene>
    <name evidence="1" type="ORF">SO802_025544</name>
</gene>
<name>A0AAW2C0Q2_9ROSI</name>
<protein>
    <submittedName>
        <fullName evidence="1">Uncharacterized protein</fullName>
    </submittedName>
</protein>